<name>A0A1E5QE75_9CYAN</name>
<proteinExistence type="predicted"/>
<evidence type="ECO:0000256" key="1">
    <source>
        <dbReference type="SAM" id="SignalP"/>
    </source>
</evidence>
<dbReference type="RefSeq" id="WP_069969471.1">
    <property type="nucleotide sequence ID" value="NZ_CM124774.1"/>
</dbReference>
<comment type="caution">
    <text evidence="2">The sequence shown here is derived from an EMBL/GenBank/DDBJ whole genome shotgun (WGS) entry which is preliminary data.</text>
</comment>
<keyword evidence="1" id="KW-0732">Signal</keyword>
<sequence length="149" mass="16743">MHSFSKFALLLLLVFPAPVGSIPLSAANPPVKQIASEQRDVIVWERSGGVAGICHRLTLQSTGRYTLEHCFRQQPIRQGQLSRSQFAPLQRYLARYNRFEWELSPPPNSADMFAMRYNFNGNGKRSPTVKDQEAINALLAEIASQAMQP</sequence>
<evidence type="ECO:0000313" key="2">
    <source>
        <dbReference type="EMBL" id="OEJ72911.1"/>
    </source>
</evidence>
<dbReference type="EMBL" id="MJGC01000109">
    <property type="protein sequence ID" value="OEJ72911.1"/>
    <property type="molecule type" value="Genomic_DNA"/>
</dbReference>
<feature type="signal peptide" evidence="1">
    <location>
        <begin position="1"/>
        <end position="26"/>
    </location>
</feature>
<dbReference type="AlphaFoldDB" id="A0A1E5QE75"/>
<protein>
    <submittedName>
        <fullName evidence="2">Uncharacterized protein</fullName>
    </submittedName>
</protein>
<feature type="chain" id="PRO_5009184233" evidence="1">
    <location>
        <begin position="27"/>
        <end position="149"/>
    </location>
</feature>
<organism evidence="2">
    <name type="scientific">Desertifilum tharense IPPAS B-1220</name>
    <dbReference type="NCBI Taxonomy" id="1781255"/>
    <lineage>
        <taxon>Bacteria</taxon>
        <taxon>Bacillati</taxon>
        <taxon>Cyanobacteriota</taxon>
        <taxon>Cyanophyceae</taxon>
        <taxon>Desertifilales</taxon>
        <taxon>Desertifilaceae</taxon>
        <taxon>Desertifilum</taxon>
    </lineage>
</organism>
<reference evidence="2" key="1">
    <citation type="submission" date="2016-09" db="EMBL/GenBank/DDBJ databases">
        <title>Draft genome of thermotolerant cyanobacterium Desertifilum sp. strain IPPAS B-1220.</title>
        <authorList>
            <person name="Sinetova M.A."/>
            <person name="Bolakhan K."/>
            <person name="Zayadan B.K."/>
            <person name="Mironov K.S."/>
            <person name="Ustinova V."/>
            <person name="Kupriyanova E.V."/>
            <person name="Sidorov R.A."/>
            <person name="Skrypnik A.N."/>
            <person name="Gogoleva N.E."/>
            <person name="Gogolev Y.V."/>
            <person name="Los D.A."/>
        </authorList>
    </citation>
    <scope>NUCLEOTIDE SEQUENCE [LARGE SCALE GENOMIC DNA]</scope>
    <source>
        <strain evidence="2">IPPAS B-1220</strain>
    </source>
</reference>
<gene>
    <name evidence="2" type="ORF">BH720_22520</name>
</gene>
<accession>A0A1E5QE75</accession>